<evidence type="ECO:0000256" key="1">
    <source>
        <dbReference type="SAM" id="Phobius"/>
    </source>
</evidence>
<evidence type="ECO:0008006" key="4">
    <source>
        <dbReference type="Google" id="ProtNLM"/>
    </source>
</evidence>
<dbReference type="EMBL" id="AP019782">
    <property type="protein sequence ID" value="BBL69849.1"/>
    <property type="molecule type" value="Genomic_DNA"/>
</dbReference>
<accession>A0A8D4VM95</accession>
<dbReference type="RefSeq" id="WP_221048074.1">
    <property type="nucleotide sequence ID" value="NZ_AP019782.1"/>
</dbReference>
<proteinExistence type="predicted"/>
<feature type="transmembrane region" description="Helical" evidence="1">
    <location>
        <begin position="20"/>
        <end position="47"/>
    </location>
</feature>
<dbReference type="Pfam" id="PF19451">
    <property type="entry name" value="DUF5989"/>
    <property type="match status" value="1"/>
</dbReference>
<name>A0A8D4VM95_9GAMM</name>
<keyword evidence="3" id="KW-1185">Reference proteome</keyword>
<gene>
    <name evidence="2" type="ORF">MoryE10_04550</name>
</gene>
<keyword evidence="1" id="KW-0472">Membrane</keyword>
<dbReference type="Proteomes" id="UP000824988">
    <property type="component" value="Chromosome"/>
</dbReference>
<evidence type="ECO:0000313" key="3">
    <source>
        <dbReference type="Proteomes" id="UP000824988"/>
    </source>
</evidence>
<dbReference type="AlphaFoldDB" id="A0A8D4VM95"/>
<sequence>MLDLLKDLWGFLKVRKKFWLAPIILVLLLLGALIVFSQGSVVAPFIYTLF</sequence>
<dbReference type="KEGG" id="moz:MoryE10_04550"/>
<keyword evidence="1" id="KW-1133">Transmembrane helix</keyword>
<protein>
    <recommendedName>
        <fullName evidence="4">SxtK</fullName>
    </recommendedName>
</protein>
<reference evidence="2" key="1">
    <citation type="submission" date="2019-06" db="EMBL/GenBank/DDBJ databases">
        <title>Complete genome sequence of Methylogaea oryzae strain JCM16910.</title>
        <authorList>
            <person name="Asakawa S."/>
        </authorList>
    </citation>
    <scope>NUCLEOTIDE SEQUENCE</scope>
    <source>
        <strain evidence="2">E10</strain>
    </source>
</reference>
<dbReference type="InterPro" id="IPR046031">
    <property type="entry name" value="DUF5989"/>
</dbReference>
<evidence type="ECO:0000313" key="2">
    <source>
        <dbReference type="EMBL" id="BBL69849.1"/>
    </source>
</evidence>
<keyword evidence="1" id="KW-0812">Transmembrane</keyword>
<organism evidence="2 3">
    <name type="scientific">Methylogaea oryzae</name>
    <dbReference type="NCBI Taxonomy" id="1295382"/>
    <lineage>
        <taxon>Bacteria</taxon>
        <taxon>Pseudomonadati</taxon>
        <taxon>Pseudomonadota</taxon>
        <taxon>Gammaproteobacteria</taxon>
        <taxon>Methylococcales</taxon>
        <taxon>Methylococcaceae</taxon>
        <taxon>Methylogaea</taxon>
    </lineage>
</organism>